<sequence>MVHVPLRSVLRISAATFAALLFAVGLFAYDTIKKALDRTPWVVSHVPVPSSSIAGATAGVCSTLCTYPLELLKTRLTIQRGVYKNLTDAFVKICQEEGPRELYRGLMPSVIGVIPYAAANYYAYDFLRRLYKKLSKQEQVGNLATLLIGSTAGAFASASTFPLEVARKQMQEPFKHKERSMDAFEGGKGLIEASLVDLWMSTTHTGKEERRPKMPMSCSPQFKPGGP</sequence>
<evidence type="ECO:0000256" key="1">
    <source>
        <dbReference type="ARBA" id="ARBA00004141"/>
    </source>
</evidence>
<dbReference type="InterPro" id="IPR002067">
    <property type="entry name" value="MCP"/>
</dbReference>
<organism evidence="10 11">
    <name type="scientific">Adiantum capillus-veneris</name>
    <name type="common">Maidenhair fern</name>
    <dbReference type="NCBI Taxonomy" id="13818"/>
    <lineage>
        <taxon>Eukaryota</taxon>
        <taxon>Viridiplantae</taxon>
        <taxon>Streptophyta</taxon>
        <taxon>Embryophyta</taxon>
        <taxon>Tracheophyta</taxon>
        <taxon>Polypodiopsida</taxon>
        <taxon>Polypodiidae</taxon>
        <taxon>Polypodiales</taxon>
        <taxon>Pteridineae</taxon>
        <taxon>Pteridaceae</taxon>
        <taxon>Vittarioideae</taxon>
        <taxon>Adiantum</taxon>
    </lineage>
</organism>
<dbReference type="AlphaFoldDB" id="A0A9D4V0V2"/>
<keyword evidence="9" id="KW-1133">Transmembrane helix</keyword>
<evidence type="ECO:0000313" key="11">
    <source>
        <dbReference type="Proteomes" id="UP000886520"/>
    </source>
</evidence>
<dbReference type="Proteomes" id="UP000886520">
    <property type="component" value="Chromosome 7"/>
</dbReference>
<keyword evidence="2 7" id="KW-0813">Transport</keyword>
<comment type="caution">
    <text evidence="10">The sequence shown here is derived from an EMBL/GenBank/DDBJ whole genome shotgun (WGS) entry which is preliminary data.</text>
</comment>
<feature type="region of interest" description="Disordered" evidence="8">
    <location>
        <begin position="204"/>
        <end position="227"/>
    </location>
</feature>
<evidence type="ECO:0000256" key="7">
    <source>
        <dbReference type="RuleBase" id="RU000488"/>
    </source>
</evidence>
<dbReference type="Gene3D" id="1.50.40.10">
    <property type="entry name" value="Mitochondrial carrier domain"/>
    <property type="match status" value="1"/>
</dbReference>
<protein>
    <submittedName>
        <fullName evidence="10">Uncharacterized protein</fullName>
    </submittedName>
</protein>
<dbReference type="PRINTS" id="PR00926">
    <property type="entry name" value="MITOCARRIER"/>
</dbReference>
<dbReference type="GO" id="GO:0016020">
    <property type="term" value="C:membrane"/>
    <property type="evidence" value="ECO:0007669"/>
    <property type="project" value="UniProtKB-SubCell"/>
</dbReference>
<evidence type="ECO:0000256" key="3">
    <source>
        <dbReference type="ARBA" id="ARBA00022692"/>
    </source>
</evidence>
<comment type="subcellular location">
    <subcellularLocation>
        <location evidence="1">Membrane</location>
        <topology evidence="1">Multi-pass membrane protein</topology>
    </subcellularLocation>
</comment>
<feature type="repeat" description="Solcar" evidence="6">
    <location>
        <begin position="46"/>
        <end position="130"/>
    </location>
</feature>
<evidence type="ECO:0000256" key="6">
    <source>
        <dbReference type="PROSITE-ProRule" id="PRU00282"/>
    </source>
</evidence>
<dbReference type="OrthoDB" id="270584at2759"/>
<evidence type="ECO:0000313" key="10">
    <source>
        <dbReference type="EMBL" id="KAI5077267.1"/>
    </source>
</evidence>
<keyword evidence="3 6" id="KW-0812">Transmembrane</keyword>
<feature type="transmembrane region" description="Helical" evidence="9">
    <location>
        <begin position="12"/>
        <end position="29"/>
    </location>
</feature>
<reference evidence="10" key="1">
    <citation type="submission" date="2021-01" db="EMBL/GenBank/DDBJ databases">
        <title>Adiantum capillus-veneris genome.</title>
        <authorList>
            <person name="Fang Y."/>
            <person name="Liao Q."/>
        </authorList>
    </citation>
    <scope>NUCLEOTIDE SEQUENCE</scope>
    <source>
        <strain evidence="10">H3</strain>
        <tissue evidence="10">Leaf</tissue>
    </source>
</reference>
<dbReference type="GO" id="GO:0055085">
    <property type="term" value="P:transmembrane transport"/>
    <property type="evidence" value="ECO:0007669"/>
    <property type="project" value="InterPro"/>
</dbReference>
<keyword evidence="5 6" id="KW-0472">Membrane</keyword>
<comment type="similarity">
    <text evidence="7">Belongs to the mitochondrial carrier (TC 2.A.29) family.</text>
</comment>
<dbReference type="InterPro" id="IPR018108">
    <property type="entry name" value="MCP_transmembrane"/>
</dbReference>
<evidence type="ECO:0000256" key="9">
    <source>
        <dbReference type="SAM" id="Phobius"/>
    </source>
</evidence>
<dbReference type="PROSITE" id="PS50920">
    <property type="entry name" value="SOLCAR"/>
    <property type="match status" value="1"/>
</dbReference>
<dbReference type="InterPro" id="IPR023395">
    <property type="entry name" value="MCP_dom_sf"/>
</dbReference>
<evidence type="ECO:0000256" key="2">
    <source>
        <dbReference type="ARBA" id="ARBA00022448"/>
    </source>
</evidence>
<dbReference type="Pfam" id="PF00153">
    <property type="entry name" value="Mito_carr"/>
    <property type="match status" value="1"/>
</dbReference>
<dbReference type="PANTHER" id="PTHR24089">
    <property type="entry name" value="SOLUTE CARRIER FAMILY 25"/>
    <property type="match status" value="1"/>
</dbReference>
<gene>
    <name evidence="10" type="ORF">GOP47_0007091</name>
</gene>
<accession>A0A9D4V0V2</accession>
<evidence type="ECO:0000256" key="5">
    <source>
        <dbReference type="ARBA" id="ARBA00023136"/>
    </source>
</evidence>
<keyword evidence="4" id="KW-0677">Repeat</keyword>
<feature type="transmembrane region" description="Helical" evidence="9">
    <location>
        <begin position="102"/>
        <end position="123"/>
    </location>
</feature>
<evidence type="ECO:0000256" key="4">
    <source>
        <dbReference type="ARBA" id="ARBA00022737"/>
    </source>
</evidence>
<proteinExistence type="inferred from homology"/>
<name>A0A9D4V0V2_ADICA</name>
<keyword evidence="11" id="KW-1185">Reference proteome</keyword>
<dbReference type="EMBL" id="JABFUD020000007">
    <property type="protein sequence ID" value="KAI5077267.1"/>
    <property type="molecule type" value="Genomic_DNA"/>
</dbReference>
<dbReference type="SUPFAM" id="SSF103506">
    <property type="entry name" value="Mitochondrial carrier"/>
    <property type="match status" value="1"/>
</dbReference>
<evidence type="ECO:0000256" key="8">
    <source>
        <dbReference type="SAM" id="MobiDB-lite"/>
    </source>
</evidence>
<feature type="transmembrane region" description="Helical" evidence="9">
    <location>
        <begin position="143"/>
        <end position="163"/>
    </location>
</feature>